<dbReference type="GO" id="GO:0004888">
    <property type="term" value="F:transmembrane signaling receptor activity"/>
    <property type="evidence" value="ECO:0007669"/>
    <property type="project" value="TreeGrafter"/>
</dbReference>
<evidence type="ECO:0000256" key="1">
    <source>
        <dbReference type="ARBA" id="ARBA00022729"/>
    </source>
</evidence>
<sequence length="386" mass="43277">LVCRGCTISTEVNHNDINFLFYIFVLNQTANRPKAELRADDIDIPVGGSVTLTCSVNPSSSGWKYFWYRGEKTSEPLTSQLSAGPIRVSEEGVYWCRGGRGEPVYYTEYSDSVTIYKNVPNKAVVTLQPNWSEIYRGETITLRCEIKDGGDTEWEYEWRTTSSEKPSNQHEHSIRSVSASHSGVYRCKGRKKSEKSSTDWSDPFKLTVSDKPQSVLTVSPSWLSAGASVTLNCSVKDQSAGWRFYWYKTVPDQSDNSYSYELLPGSSSGTEQDSYIVHGQTHTAGYVCRAEGGDPVYYTEFSRAQFVWSADFHSSASLTVSPDRAQHFTSDSVSLSCEGNSTEWRVKRLSPEDRYLSDCTTWGTMNGSTCKLNTNRLSAAVYWCES</sequence>
<feature type="domain" description="Ig-like" evidence="4">
    <location>
        <begin position="212"/>
        <end position="302"/>
    </location>
</feature>
<dbReference type="InterPro" id="IPR003599">
    <property type="entry name" value="Ig_sub"/>
</dbReference>
<reference evidence="5" key="1">
    <citation type="submission" date="2021-04" db="EMBL/GenBank/DDBJ databases">
        <authorList>
            <consortium name="Wellcome Sanger Institute Data Sharing"/>
        </authorList>
    </citation>
    <scope>NUCLEOTIDE SEQUENCE [LARGE SCALE GENOMIC DNA]</scope>
</reference>
<reference evidence="5" key="3">
    <citation type="submission" date="2025-09" db="UniProtKB">
        <authorList>
            <consortium name="Ensembl"/>
        </authorList>
    </citation>
    <scope>IDENTIFICATION</scope>
</reference>
<dbReference type="GO" id="GO:0009897">
    <property type="term" value="C:external side of plasma membrane"/>
    <property type="evidence" value="ECO:0007669"/>
    <property type="project" value="TreeGrafter"/>
</dbReference>
<keyword evidence="6" id="KW-1185">Reference proteome</keyword>
<feature type="domain" description="Ig-like" evidence="4">
    <location>
        <begin position="120"/>
        <end position="198"/>
    </location>
</feature>
<dbReference type="SMART" id="SM00409">
    <property type="entry name" value="IG"/>
    <property type="match status" value="3"/>
</dbReference>
<dbReference type="Proteomes" id="UP000472265">
    <property type="component" value="Chromosome 10"/>
</dbReference>
<name>A0A671UQ01_SPAAU</name>
<dbReference type="InterPro" id="IPR036179">
    <property type="entry name" value="Ig-like_dom_sf"/>
</dbReference>
<dbReference type="AlphaFoldDB" id="A0A671UQ01"/>
<dbReference type="InterPro" id="IPR013783">
    <property type="entry name" value="Ig-like_fold"/>
</dbReference>
<dbReference type="Ensembl" id="ENSSAUT00010017480.1">
    <property type="protein sequence ID" value="ENSSAUP00010016512.1"/>
    <property type="gene ID" value="ENSSAUG00010007604.1"/>
</dbReference>
<accession>A0A671UQ01</accession>
<dbReference type="InterPro" id="IPR050488">
    <property type="entry name" value="Ig_Fc_receptor"/>
</dbReference>
<dbReference type="Pfam" id="PF13895">
    <property type="entry name" value="Ig_2"/>
    <property type="match status" value="1"/>
</dbReference>
<dbReference type="GeneTree" id="ENSGT00940000162700"/>
<evidence type="ECO:0000313" key="6">
    <source>
        <dbReference type="Proteomes" id="UP000472265"/>
    </source>
</evidence>
<protein>
    <recommendedName>
        <fullName evidence="4">Ig-like domain-containing protein</fullName>
    </recommendedName>
</protein>
<reference evidence="5" key="2">
    <citation type="submission" date="2025-08" db="UniProtKB">
        <authorList>
            <consortium name="Ensembl"/>
        </authorList>
    </citation>
    <scope>IDENTIFICATION</scope>
</reference>
<evidence type="ECO:0000256" key="3">
    <source>
        <dbReference type="SAM" id="MobiDB-lite"/>
    </source>
</evidence>
<dbReference type="PROSITE" id="PS50835">
    <property type="entry name" value="IG_LIKE"/>
    <property type="match status" value="3"/>
</dbReference>
<dbReference type="InterPro" id="IPR007110">
    <property type="entry name" value="Ig-like_dom"/>
</dbReference>
<dbReference type="FunFam" id="2.60.40.10:FF:001607">
    <property type="entry name" value="Leukocyte immune-type receptor TS32.15 L2.5a"/>
    <property type="match status" value="1"/>
</dbReference>
<evidence type="ECO:0000313" key="5">
    <source>
        <dbReference type="Ensembl" id="ENSSAUP00010016512.1"/>
    </source>
</evidence>
<dbReference type="GO" id="GO:0007166">
    <property type="term" value="P:cell surface receptor signaling pathway"/>
    <property type="evidence" value="ECO:0007669"/>
    <property type="project" value="TreeGrafter"/>
</dbReference>
<evidence type="ECO:0000256" key="2">
    <source>
        <dbReference type="ARBA" id="ARBA00023157"/>
    </source>
</evidence>
<dbReference type="Gene3D" id="2.60.40.10">
    <property type="entry name" value="Immunoglobulins"/>
    <property type="match status" value="3"/>
</dbReference>
<dbReference type="GO" id="GO:0006955">
    <property type="term" value="P:immune response"/>
    <property type="evidence" value="ECO:0007669"/>
    <property type="project" value="TreeGrafter"/>
</dbReference>
<feature type="region of interest" description="Disordered" evidence="3">
    <location>
        <begin position="160"/>
        <end position="203"/>
    </location>
</feature>
<dbReference type="PANTHER" id="PTHR11481">
    <property type="entry name" value="IMMUNOGLOBULIN FC RECEPTOR"/>
    <property type="match status" value="1"/>
</dbReference>
<feature type="domain" description="Ig-like" evidence="4">
    <location>
        <begin position="33"/>
        <end position="114"/>
    </location>
</feature>
<evidence type="ECO:0000259" key="4">
    <source>
        <dbReference type="PROSITE" id="PS50835"/>
    </source>
</evidence>
<dbReference type="PANTHER" id="PTHR11481:SF64">
    <property type="entry name" value="FC RECEPTOR-LIKE PROTEIN 4"/>
    <property type="match status" value="1"/>
</dbReference>
<organism evidence="5 6">
    <name type="scientific">Sparus aurata</name>
    <name type="common">Gilthead sea bream</name>
    <dbReference type="NCBI Taxonomy" id="8175"/>
    <lineage>
        <taxon>Eukaryota</taxon>
        <taxon>Metazoa</taxon>
        <taxon>Chordata</taxon>
        <taxon>Craniata</taxon>
        <taxon>Vertebrata</taxon>
        <taxon>Euteleostomi</taxon>
        <taxon>Actinopterygii</taxon>
        <taxon>Neopterygii</taxon>
        <taxon>Teleostei</taxon>
        <taxon>Neoteleostei</taxon>
        <taxon>Acanthomorphata</taxon>
        <taxon>Eupercaria</taxon>
        <taxon>Spariformes</taxon>
        <taxon>Sparidae</taxon>
        <taxon>Sparus</taxon>
    </lineage>
</organism>
<proteinExistence type="predicted"/>
<keyword evidence="2" id="KW-1015">Disulfide bond</keyword>
<dbReference type="SUPFAM" id="SSF48726">
    <property type="entry name" value="Immunoglobulin"/>
    <property type="match status" value="3"/>
</dbReference>
<keyword evidence="1" id="KW-0732">Signal</keyword>